<feature type="compositionally biased region" description="Polar residues" evidence="5">
    <location>
        <begin position="129"/>
        <end position="140"/>
    </location>
</feature>
<reference evidence="7 8" key="1">
    <citation type="submission" date="2019-02" db="EMBL/GenBank/DDBJ databases">
        <title>Opniocepnalus argus genome.</title>
        <authorList>
            <person name="Zhou C."/>
            <person name="Xiao S."/>
        </authorList>
    </citation>
    <scope>NUCLEOTIDE SEQUENCE [LARGE SCALE GENOMIC DNA]</scope>
    <source>
        <strain evidence="7">OARG1902GOOAL</strain>
        <tissue evidence="7">Muscle</tissue>
    </source>
</reference>
<accession>A0A6G1PMI5</accession>
<organism evidence="7 8">
    <name type="scientific">Channa argus</name>
    <name type="common">Northern snakehead</name>
    <name type="synonym">Ophicephalus argus</name>
    <dbReference type="NCBI Taxonomy" id="215402"/>
    <lineage>
        <taxon>Eukaryota</taxon>
        <taxon>Metazoa</taxon>
        <taxon>Chordata</taxon>
        <taxon>Craniata</taxon>
        <taxon>Vertebrata</taxon>
        <taxon>Euteleostomi</taxon>
        <taxon>Actinopterygii</taxon>
        <taxon>Neopterygii</taxon>
        <taxon>Teleostei</taxon>
        <taxon>Neoteleostei</taxon>
        <taxon>Acanthomorphata</taxon>
        <taxon>Anabantaria</taxon>
        <taxon>Anabantiformes</taxon>
        <taxon>Channoidei</taxon>
        <taxon>Channidae</taxon>
        <taxon>Channa</taxon>
    </lineage>
</organism>
<dbReference type="EMBL" id="CM015717">
    <property type="protein sequence ID" value="KAF3691198.1"/>
    <property type="molecule type" value="Genomic_DNA"/>
</dbReference>
<feature type="region of interest" description="Disordered" evidence="5">
    <location>
        <begin position="1"/>
        <end position="49"/>
    </location>
</feature>
<dbReference type="Pfam" id="PF05182">
    <property type="entry name" value="Fip1"/>
    <property type="match status" value="1"/>
</dbReference>
<proteinExistence type="inferred from homology"/>
<evidence type="ECO:0000259" key="6">
    <source>
        <dbReference type="Pfam" id="PF05182"/>
    </source>
</evidence>
<comment type="subcellular location">
    <subcellularLocation>
        <location evidence="1">Nucleus</location>
    </subcellularLocation>
</comment>
<evidence type="ECO:0000256" key="3">
    <source>
        <dbReference type="ARBA" id="ARBA00022664"/>
    </source>
</evidence>
<dbReference type="PANTHER" id="PTHR13484:SF0">
    <property type="entry name" value="PRE-MRNA 3'-END-PROCESSING FACTOR FIP1"/>
    <property type="match status" value="1"/>
</dbReference>
<feature type="domain" description="Pre-mRNA polyadenylation factor Fip1" evidence="6">
    <location>
        <begin position="63"/>
        <end position="90"/>
    </location>
</feature>
<dbReference type="Proteomes" id="UP000503349">
    <property type="component" value="Chromosome 6"/>
</dbReference>
<dbReference type="GO" id="GO:0005847">
    <property type="term" value="C:mRNA cleavage and polyadenylation specificity factor complex"/>
    <property type="evidence" value="ECO:0007669"/>
    <property type="project" value="TreeGrafter"/>
</dbReference>
<evidence type="ECO:0000313" key="8">
    <source>
        <dbReference type="Proteomes" id="UP000503349"/>
    </source>
</evidence>
<reference evidence="8" key="2">
    <citation type="submission" date="2019-02" db="EMBL/GenBank/DDBJ databases">
        <title>Opniocepnalus argus Var Kimnra genome.</title>
        <authorList>
            <person name="Zhou C."/>
            <person name="Xiao S."/>
        </authorList>
    </citation>
    <scope>NUCLEOTIDE SEQUENCE [LARGE SCALE GENOMIC DNA]</scope>
</reference>
<evidence type="ECO:0000256" key="2">
    <source>
        <dbReference type="ARBA" id="ARBA00007459"/>
    </source>
</evidence>
<dbReference type="PANTHER" id="PTHR13484">
    <property type="entry name" value="FIP1-LIKE 1 PROTEIN"/>
    <property type="match status" value="1"/>
</dbReference>
<keyword evidence="3" id="KW-0507">mRNA processing</keyword>
<evidence type="ECO:0000256" key="1">
    <source>
        <dbReference type="ARBA" id="ARBA00004123"/>
    </source>
</evidence>
<evidence type="ECO:0000256" key="5">
    <source>
        <dbReference type="SAM" id="MobiDB-lite"/>
    </source>
</evidence>
<dbReference type="InterPro" id="IPR007854">
    <property type="entry name" value="Fip1_dom"/>
</dbReference>
<dbReference type="AlphaFoldDB" id="A0A6G1PMI5"/>
<sequence>MAWQSESKSVAYDDENKSNHPICANYSTDDREREDEAQPQSSSSSEDPVHVKINAEEGPHTVGANISDYFNYGFDEKSWNAYCKKQTKLRAANKKLCAKIRLTAPRLEKLAAGCFGLFVGQKLLKSTASADVTKEGSQSSRKVEGSQYLSDQGDSTQVVFVGLNDKDTVTETINSFVHIAAFLYRREPNRHSPSTALDRKKVTQKEADPENMAMIRTGKEAEAEKPRAIFHTTATGYQLWLVLTVCLGFTTTTNRFQELNTSFADDSTKISDVLYSECSFPPLVLTQGLAECENGTRTDN</sequence>
<dbReference type="InterPro" id="IPR051187">
    <property type="entry name" value="Pre-mRNA_3'-end_processing_reg"/>
</dbReference>
<evidence type="ECO:0000256" key="4">
    <source>
        <dbReference type="ARBA" id="ARBA00023242"/>
    </source>
</evidence>
<gene>
    <name evidence="7" type="ORF">EXN66_Car006873</name>
</gene>
<evidence type="ECO:0000313" key="7">
    <source>
        <dbReference type="EMBL" id="KAF3691198.1"/>
    </source>
</evidence>
<name>A0A6G1PMI5_CHAAH</name>
<protein>
    <submittedName>
        <fullName evidence="7">Pre-mRNA 3'-end-processing factor FIP1 FIP1-like 1 protein</fullName>
    </submittedName>
</protein>
<feature type="region of interest" description="Disordered" evidence="5">
    <location>
        <begin position="129"/>
        <end position="149"/>
    </location>
</feature>
<keyword evidence="8" id="KW-1185">Reference proteome</keyword>
<keyword evidence="4" id="KW-0539">Nucleus</keyword>
<comment type="similarity">
    <text evidence="2">Belongs to the FIP1 family.</text>
</comment>
<dbReference type="GO" id="GO:0006397">
    <property type="term" value="P:mRNA processing"/>
    <property type="evidence" value="ECO:0007669"/>
    <property type="project" value="UniProtKB-KW"/>
</dbReference>